<dbReference type="PROSITE" id="PS00130">
    <property type="entry name" value="U_DNA_GLYCOSYLASE"/>
    <property type="match status" value="1"/>
</dbReference>
<dbReference type="EMBL" id="BAABJJ010000031">
    <property type="protein sequence ID" value="GAA4947665.1"/>
    <property type="molecule type" value="Genomic_DNA"/>
</dbReference>
<dbReference type="Pfam" id="PF03167">
    <property type="entry name" value="UDG"/>
    <property type="match status" value="1"/>
</dbReference>
<keyword evidence="8 9" id="KW-0234">DNA repair</keyword>
<dbReference type="PANTHER" id="PTHR11264">
    <property type="entry name" value="URACIL-DNA GLYCOSYLASE"/>
    <property type="match status" value="1"/>
</dbReference>
<evidence type="ECO:0000256" key="9">
    <source>
        <dbReference type="HAMAP-Rule" id="MF_00148"/>
    </source>
</evidence>
<protein>
    <recommendedName>
        <fullName evidence="5 9">Uracil-DNA glycosylase</fullName>
        <shortName evidence="9">UDG</shortName>
        <ecNumber evidence="4 9">3.2.2.27</ecNumber>
    </recommendedName>
</protein>
<comment type="catalytic activity">
    <reaction evidence="1 9 11">
        <text>Hydrolyzes single-stranded DNA or mismatched double-stranded DNA and polynucleotides, releasing free uracil.</text>
        <dbReference type="EC" id="3.2.2.27"/>
    </reaction>
</comment>
<evidence type="ECO:0000313" key="14">
    <source>
        <dbReference type="Proteomes" id="UP001501302"/>
    </source>
</evidence>
<evidence type="ECO:0000256" key="7">
    <source>
        <dbReference type="ARBA" id="ARBA00022801"/>
    </source>
</evidence>
<dbReference type="PANTHER" id="PTHR11264:SF0">
    <property type="entry name" value="URACIL-DNA GLYCOSYLASE"/>
    <property type="match status" value="1"/>
</dbReference>
<comment type="caution">
    <text evidence="13">The sequence shown here is derived from an EMBL/GenBank/DDBJ whole genome shotgun (WGS) entry which is preliminary data.</text>
</comment>
<evidence type="ECO:0000259" key="12">
    <source>
        <dbReference type="SMART" id="SM00986"/>
    </source>
</evidence>
<dbReference type="SUPFAM" id="SSF52141">
    <property type="entry name" value="Uracil-DNA glycosylase-like"/>
    <property type="match status" value="1"/>
</dbReference>
<dbReference type="NCBIfam" id="NF003591">
    <property type="entry name" value="PRK05254.1-4"/>
    <property type="match status" value="1"/>
</dbReference>
<keyword evidence="6 9" id="KW-0227">DNA damage</keyword>
<dbReference type="NCBIfam" id="NF003588">
    <property type="entry name" value="PRK05254.1-1"/>
    <property type="match status" value="1"/>
</dbReference>
<organism evidence="13 14">
    <name type="scientific">Algibacter agarivorans</name>
    <dbReference type="NCBI Taxonomy" id="1109741"/>
    <lineage>
        <taxon>Bacteria</taxon>
        <taxon>Pseudomonadati</taxon>
        <taxon>Bacteroidota</taxon>
        <taxon>Flavobacteriia</taxon>
        <taxon>Flavobacteriales</taxon>
        <taxon>Flavobacteriaceae</taxon>
        <taxon>Algibacter</taxon>
    </lineage>
</organism>
<evidence type="ECO:0000256" key="10">
    <source>
        <dbReference type="PROSITE-ProRule" id="PRU10072"/>
    </source>
</evidence>
<evidence type="ECO:0000256" key="8">
    <source>
        <dbReference type="ARBA" id="ARBA00023204"/>
    </source>
</evidence>
<dbReference type="NCBIfam" id="NF003589">
    <property type="entry name" value="PRK05254.1-2"/>
    <property type="match status" value="1"/>
</dbReference>
<evidence type="ECO:0000256" key="1">
    <source>
        <dbReference type="ARBA" id="ARBA00001400"/>
    </source>
</evidence>
<keyword evidence="14" id="KW-1185">Reference proteome</keyword>
<comment type="similarity">
    <text evidence="3 9 11">Belongs to the uracil-DNA glycosylase (UDG) superfamily. UNG family.</text>
</comment>
<dbReference type="SMART" id="SM00987">
    <property type="entry name" value="UreE_C"/>
    <property type="match status" value="1"/>
</dbReference>
<dbReference type="InterPro" id="IPR005122">
    <property type="entry name" value="Uracil-DNA_glycosylase-like"/>
</dbReference>
<dbReference type="NCBIfam" id="NF003592">
    <property type="entry name" value="PRK05254.1-5"/>
    <property type="match status" value="1"/>
</dbReference>
<dbReference type="Proteomes" id="UP001501302">
    <property type="component" value="Unassembled WGS sequence"/>
</dbReference>
<comment type="subcellular location">
    <subcellularLocation>
        <location evidence="9">Cytoplasm</location>
    </subcellularLocation>
</comment>
<dbReference type="CDD" id="cd10027">
    <property type="entry name" value="UDG-F1-like"/>
    <property type="match status" value="1"/>
</dbReference>
<feature type="domain" description="Uracil-DNA glycosylase-like" evidence="12">
    <location>
        <begin position="53"/>
        <end position="214"/>
    </location>
</feature>
<dbReference type="InterPro" id="IPR036895">
    <property type="entry name" value="Uracil-DNA_glycosylase-like_sf"/>
</dbReference>
<keyword evidence="7 9" id="KW-0378">Hydrolase</keyword>
<proteinExistence type="inferred from homology"/>
<dbReference type="EC" id="3.2.2.27" evidence="4 9"/>
<keyword evidence="9" id="KW-0963">Cytoplasm</keyword>
<sequence length="224" mass="25723">MFNMSFDIHKSWKPYLEQELNKQYFNDLTGFVKSEYNKHTCFPPRNQIFNAFNHCHFEDVKVVIIGQDPYHDHGQANGLCFSVNEGIKHPPSLINIFKEIELDLGIPYPKSGNLIRWASQGVLLLNATLTVRAHQAASHQKKGWEIFTDAIIKIISDQKQGVVFLLWGGFAKKKIKLIDNQKHKVLTSGHPSPLSANRGYWFGNKSFSDANIWLEDNGEKKINW</sequence>
<evidence type="ECO:0000256" key="11">
    <source>
        <dbReference type="RuleBase" id="RU003780"/>
    </source>
</evidence>
<comment type="function">
    <text evidence="2 9 11">Excises uracil residues from the DNA which can arise as a result of misincorporation of dUMP residues by DNA polymerase or due to deamination of cytosine.</text>
</comment>
<gene>
    <name evidence="9 13" type="primary">ung</name>
    <name evidence="13" type="ORF">GCM10023314_21180</name>
</gene>
<evidence type="ECO:0000256" key="6">
    <source>
        <dbReference type="ARBA" id="ARBA00022763"/>
    </source>
</evidence>
<dbReference type="HAMAP" id="MF_00148">
    <property type="entry name" value="UDG"/>
    <property type="match status" value="1"/>
</dbReference>
<feature type="active site" description="Proton acceptor" evidence="9 10">
    <location>
        <position position="68"/>
    </location>
</feature>
<dbReference type="Gene3D" id="3.40.470.10">
    <property type="entry name" value="Uracil-DNA glycosylase-like domain"/>
    <property type="match status" value="1"/>
</dbReference>
<dbReference type="InterPro" id="IPR002043">
    <property type="entry name" value="UDG_fam1"/>
</dbReference>
<reference evidence="14" key="1">
    <citation type="journal article" date="2019" name="Int. J. Syst. Evol. Microbiol.">
        <title>The Global Catalogue of Microorganisms (GCM) 10K type strain sequencing project: providing services to taxonomists for standard genome sequencing and annotation.</title>
        <authorList>
            <consortium name="The Broad Institute Genomics Platform"/>
            <consortium name="The Broad Institute Genome Sequencing Center for Infectious Disease"/>
            <person name="Wu L."/>
            <person name="Ma J."/>
        </authorList>
    </citation>
    <scope>NUCLEOTIDE SEQUENCE [LARGE SCALE GENOMIC DNA]</scope>
    <source>
        <strain evidence="14">JCM 18285</strain>
    </source>
</reference>
<evidence type="ECO:0000256" key="4">
    <source>
        <dbReference type="ARBA" id="ARBA00012030"/>
    </source>
</evidence>
<evidence type="ECO:0000313" key="13">
    <source>
        <dbReference type="EMBL" id="GAA4947665.1"/>
    </source>
</evidence>
<evidence type="ECO:0000256" key="5">
    <source>
        <dbReference type="ARBA" id="ARBA00018429"/>
    </source>
</evidence>
<dbReference type="InterPro" id="IPR018085">
    <property type="entry name" value="Ura-DNA_Glyclase_AS"/>
</dbReference>
<accession>A0ABP9GLX2</accession>
<evidence type="ECO:0000256" key="3">
    <source>
        <dbReference type="ARBA" id="ARBA00008184"/>
    </source>
</evidence>
<dbReference type="SMART" id="SM00986">
    <property type="entry name" value="UDG"/>
    <property type="match status" value="1"/>
</dbReference>
<dbReference type="NCBIfam" id="TIGR00628">
    <property type="entry name" value="ung"/>
    <property type="match status" value="1"/>
</dbReference>
<name>A0ABP9GLX2_9FLAO</name>
<evidence type="ECO:0000256" key="2">
    <source>
        <dbReference type="ARBA" id="ARBA00002631"/>
    </source>
</evidence>